<organism evidence="2 3">
    <name type="scientific">Flavobacterium branchiarum</name>
    <dbReference type="NCBI Taxonomy" id="1114870"/>
    <lineage>
        <taxon>Bacteria</taxon>
        <taxon>Pseudomonadati</taxon>
        <taxon>Bacteroidota</taxon>
        <taxon>Flavobacteriia</taxon>
        <taxon>Flavobacteriales</taxon>
        <taxon>Flavobacteriaceae</taxon>
        <taxon>Flavobacterium</taxon>
    </lineage>
</organism>
<feature type="signal peptide" evidence="1">
    <location>
        <begin position="1"/>
        <end position="21"/>
    </location>
</feature>
<dbReference type="EMBL" id="JBHMEX010000054">
    <property type="protein sequence ID" value="MFB9065729.1"/>
    <property type="molecule type" value="Genomic_DNA"/>
</dbReference>
<dbReference type="Proteomes" id="UP001589589">
    <property type="component" value="Unassembled WGS sequence"/>
</dbReference>
<feature type="chain" id="PRO_5045847834" evidence="1">
    <location>
        <begin position="22"/>
        <end position="410"/>
    </location>
</feature>
<comment type="caution">
    <text evidence="2">The sequence shown here is derived from an EMBL/GenBank/DDBJ whole genome shotgun (WGS) entry which is preliminary data.</text>
</comment>
<dbReference type="SUPFAM" id="SSF56935">
    <property type="entry name" value="Porins"/>
    <property type="match status" value="1"/>
</dbReference>
<evidence type="ECO:0000313" key="3">
    <source>
        <dbReference type="Proteomes" id="UP001589589"/>
    </source>
</evidence>
<name>A0ABV5FQ99_9FLAO</name>
<reference evidence="2 3" key="1">
    <citation type="submission" date="2024-09" db="EMBL/GenBank/DDBJ databases">
        <authorList>
            <person name="Sun Q."/>
            <person name="Mori K."/>
        </authorList>
    </citation>
    <scope>NUCLEOTIDE SEQUENCE [LARGE SCALE GENOMIC DNA]</scope>
    <source>
        <strain evidence="2 3">CECT 7908</strain>
    </source>
</reference>
<gene>
    <name evidence="2" type="ORF">ACFFUQ_17030</name>
</gene>
<dbReference type="RefSeq" id="WP_290264065.1">
    <property type="nucleotide sequence ID" value="NZ_JAUFQQ010000003.1"/>
</dbReference>
<dbReference type="Pfam" id="PF19577">
    <property type="entry name" value="DcaP"/>
    <property type="match status" value="1"/>
</dbReference>
<sequence>MKQNIFLLSVFFLLINNTLTAQLLAVKTKDSVNEKSKIVARLVGRLKLNGIYDIKRSLSNYSSSLIHDNATSGLDGTAFSMDMRQSQLRFVSTMQLNNGKEIKSMLEADFIGANNTSQFRLRHAWIQYENWMIGQNWSTFGDAALWPGSLLDWDGPVGMVLSRKVQVRYTGRFKQNGNTFLELAAEYPESNSLYDYTLSPVNGVNSTASKTPDVVAAIKYVFGKESFIKLAGLYRSIEFESVDVASGQGKSNFETQRGGGFTAISGVFFRNKSGLLRNIQTQWTIGKGISDCFSAMSGYGLNGFAKSDFSGKLKLLPVHAGYISYQSYWDKKIHSMTILSYNHFYDGVGTVVGWDKMTNYQLTLNTSYDLFDFLTIGIEPQIAFKKLVYGDGNSQGVNTIRINFGMLFNF</sequence>
<evidence type="ECO:0000313" key="2">
    <source>
        <dbReference type="EMBL" id="MFB9065729.1"/>
    </source>
</evidence>
<dbReference type="InterPro" id="IPR045748">
    <property type="entry name" value="DcaP"/>
</dbReference>
<keyword evidence="3" id="KW-1185">Reference proteome</keyword>
<protein>
    <submittedName>
        <fullName evidence="2">DcaP family trimeric outer membrane transporter</fullName>
    </submittedName>
</protein>
<keyword evidence="1" id="KW-0732">Signal</keyword>
<proteinExistence type="predicted"/>
<evidence type="ECO:0000256" key="1">
    <source>
        <dbReference type="SAM" id="SignalP"/>
    </source>
</evidence>
<accession>A0ABV5FQ99</accession>